<accession>A0A3S4JA38</accession>
<reference evidence="1 2" key="1">
    <citation type="submission" date="2018-12" db="EMBL/GenBank/DDBJ databases">
        <authorList>
            <consortium name="Pathogen Informatics"/>
        </authorList>
    </citation>
    <scope>NUCLEOTIDE SEQUENCE [LARGE SCALE GENOMIC DNA]</scope>
    <source>
        <strain evidence="1 2">NCTC6754</strain>
    </source>
</reference>
<evidence type="ECO:0000313" key="2">
    <source>
        <dbReference type="Proteomes" id="UP000269208"/>
    </source>
</evidence>
<organism evidence="1 2">
    <name type="scientific">Salmonella enterica I</name>
    <dbReference type="NCBI Taxonomy" id="59201"/>
    <lineage>
        <taxon>Bacteria</taxon>
        <taxon>Pseudomonadati</taxon>
        <taxon>Pseudomonadota</taxon>
        <taxon>Gammaproteobacteria</taxon>
        <taxon>Enterobacterales</taxon>
        <taxon>Enterobacteriaceae</taxon>
        <taxon>Salmonella</taxon>
    </lineage>
</organism>
<keyword evidence="1" id="KW-0436">Ligase</keyword>
<name>A0A3S4JA38_SALET</name>
<dbReference type="EC" id="6.3.4.14" evidence="1"/>
<sequence length="38" mass="4435">MVSKPISILQTRIMNDEHFQHGGTNIHYLEKKLGLQEK</sequence>
<evidence type="ECO:0000313" key="1">
    <source>
        <dbReference type="EMBL" id="VEB53308.1"/>
    </source>
</evidence>
<proteinExistence type="predicted"/>
<dbReference type="Proteomes" id="UP000269208">
    <property type="component" value="Chromosome"/>
</dbReference>
<dbReference type="GO" id="GO:0004075">
    <property type="term" value="F:biotin carboxylase activity"/>
    <property type="evidence" value="ECO:0007669"/>
    <property type="project" value="UniProtKB-EC"/>
</dbReference>
<protein>
    <submittedName>
        <fullName evidence="1">Biotin carboxylase</fullName>
        <ecNumber evidence="1">6.3.4.14</ecNumber>
    </submittedName>
</protein>
<gene>
    <name evidence="1" type="primary">accC_1</name>
    <name evidence="1" type="ORF">NCTC6754_02699</name>
</gene>
<dbReference type="AlphaFoldDB" id="A0A3S4JA38"/>
<dbReference type="EMBL" id="LR134190">
    <property type="protein sequence ID" value="VEB53308.1"/>
    <property type="molecule type" value="Genomic_DNA"/>
</dbReference>